<protein>
    <submittedName>
        <fullName evidence="2">Uncharacterized protein</fullName>
    </submittedName>
</protein>
<dbReference type="Gene3D" id="2.60.120.260">
    <property type="entry name" value="Galactose-binding domain-like"/>
    <property type="match status" value="1"/>
</dbReference>
<accession>A0A4S8KIF2</accession>
<dbReference type="OrthoDB" id="3265734at2759"/>
<keyword evidence="3" id="KW-1185">Reference proteome</keyword>
<gene>
    <name evidence="2" type="ORF">K435DRAFT_881356</name>
</gene>
<evidence type="ECO:0000256" key="1">
    <source>
        <dbReference type="SAM" id="Phobius"/>
    </source>
</evidence>
<evidence type="ECO:0000313" key="2">
    <source>
        <dbReference type="EMBL" id="THU75216.1"/>
    </source>
</evidence>
<feature type="transmembrane region" description="Helical" evidence="1">
    <location>
        <begin position="162"/>
        <end position="187"/>
    </location>
</feature>
<dbReference type="Proteomes" id="UP000297245">
    <property type="component" value="Unassembled WGS sequence"/>
</dbReference>
<dbReference type="EMBL" id="ML182655">
    <property type="protein sequence ID" value="THU75216.1"/>
    <property type="molecule type" value="Genomic_DNA"/>
</dbReference>
<keyword evidence="1" id="KW-1133">Transmembrane helix</keyword>
<organism evidence="2 3">
    <name type="scientific">Dendrothele bispora (strain CBS 962.96)</name>
    <dbReference type="NCBI Taxonomy" id="1314807"/>
    <lineage>
        <taxon>Eukaryota</taxon>
        <taxon>Fungi</taxon>
        <taxon>Dikarya</taxon>
        <taxon>Basidiomycota</taxon>
        <taxon>Agaricomycotina</taxon>
        <taxon>Agaricomycetes</taxon>
        <taxon>Agaricomycetidae</taxon>
        <taxon>Agaricales</taxon>
        <taxon>Agaricales incertae sedis</taxon>
        <taxon>Dendrothele</taxon>
    </lineage>
</organism>
<keyword evidence="1" id="KW-0812">Transmembrane</keyword>
<proteinExistence type="predicted"/>
<sequence>MSDTWAILDDTDSRIVYQGDWQIGGRNVEYNGTTHGLKGTADSSASLDFTGTQVKIFATLDSRKPKNPNPIVDINLDGSLALRYAPDLSSTIQYQQSIFSSSILNEGNHTLSISSGINTSNAIWLDYFEYLPSNTSTPAPFPTSSLTSGQASGHPPQKSLTVGGIIGIILGVVFLLGVVLAVVFLLWKRKKNRVRHLKQYRDSHSGEH</sequence>
<dbReference type="AlphaFoldDB" id="A0A4S8KIF2"/>
<name>A0A4S8KIF2_DENBC</name>
<keyword evidence="1" id="KW-0472">Membrane</keyword>
<evidence type="ECO:0000313" key="3">
    <source>
        <dbReference type="Proteomes" id="UP000297245"/>
    </source>
</evidence>
<reference evidence="2 3" key="1">
    <citation type="journal article" date="2019" name="Nat. Ecol. Evol.">
        <title>Megaphylogeny resolves global patterns of mushroom evolution.</title>
        <authorList>
            <person name="Varga T."/>
            <person name="Krizsan K."/>
            <person name="Foldi C."/>
            <person name="Dima B."/>
            <person name="Sanchez-Garcia M."/>
            <person name="Sanchez-Ramirez S."/>
            <person name="Szollosi G.J."/>
            <person name="Szarkandi J.G."/>
            <person name="Papp V."/>
            <person name="Albert L."/>
            <person name="Andreopoulos W."/>
            <person name="Angelini C."/>
            <person name="Antonin V."/>
            <person name="Barry K.W."/>
            <person name="Bougher N.L."/>
            <person name="Buchanan P."/>
            <person name="Buyck B."/>
            <person name="Bense V."/>
            <person name="Catcheside P."/>
            <person name="Chovatia M."/>
            <person name="Cooper J."/>
            <person name="Damon W."/>
            <person name="Desjardin D."/>
            <person name="Finy P."/>
            <person name="Geml J."/>
            <person name="Haridas S."/>
            <person name="Hughes K."/>
            <person name="Justo A."/>
            <person name="Karasinski D."/>
            <person name="Kautmanova I."/>
            <person name="Kiss B."/>
            <person name="Kocsube S."/>
            <person name="Kotiranta H."/>
            <person name="LaButti K.M."/>
            <person name="Lechner B.E."/>
            <person name="Liimatainen K."/>
            <person name="Lipzen A."/>
            <person name="Lukacs Z."/>
            <person name="Mihaltcheva S."/>
            <person name="Morgado L.N."/>
            <person name="Niskanen T."/>
            <person name="Noordeloos M.E."/>
            <person name="Ohm R.A."/>
            <person name="Ortiz-Santana B."/>
            <person name="Ovrebo C."/>
            <person name="Racz N."/>
            <person name="Riley R."/>
            <person name="Savchenko A."/>
            <person name="Shiryaev A."/>
            <person name="Soop K."/>
            <person name="Spirin V."/>
            <person name="Szebenyi C."/>
            <person name="Tomsovsky M."/>
            <person name="Tulloss R.E."/>
            <person name="Uehling J."/>
            <person name="Grigoriev I.V."/>
            <person name="Vagvolgyi C."/>
            <person name="Papp T."/>
            <person name="Martin F.M."/>
            <person name="Miettinen O."/>
            <person name="Hibbett D.S."/>
            <person name="Nagy L.G."/>
        </authorList>
    </citation>
    <scope>NUCLEOTIDE SEQUENCE [LARGE SCALE GENOMIC DNA]</scope>
    <source>
        <strain evidence="2 3">CBS 962.96</strain>
    </source>
</reference>